<sequence length="108" mass="12420">MEVQKAVSRILTNEEVKIYLKSDENLKGPTATLRLEVLSYLDNFKSFDSLKEAHKALKSFGLTPSEELMIINHKPKSTVEILLLIEDCDDRFEEDKIEKLLQVIAEKL</sequence>
<dbReference type="OrthoDB" id="1746530at2759"/>
<evidence type="ECO:0000256" key="5">
    <source>
        <dbReference type="ARBA" id="ARBA00023163"/>
    </source>
</evidence>
<comment type="function">
    <text evidence="9">DNA-dependent RNA polymerase catalyzes the transcription of DNA into RNA using the four ribonucleoside triphosphates as substrates. Specific peripheric component of RNA polymerase III (Pol III) which synthesizes small non-coding RNAs including 5S rRNA, snRNAs, tRNAs and miRNAs from at least 500 distinct genomic loci. With POLR3H/RPC8 forms a mobile stalk that protrudes from Pol III core and functions primarily in transcription initiation. Pol III plays a key role in sensing and limiting infection by intracellular bacteria and DNA viruses. Acts as nuclear and cytosolic DNA sensor involved in innate immune response. Can sense non-self dsDNA that serves as template for transcription into dsRNA. The non-self RNA polymerase III transcripts, such as Epstein-Barr virus-encoded RNAs (EBERs) induce type I interferon and NF-kappa-B through the RIG-I pathway.</text>
</comment>
<evidence type="ECO:0000259" key="10">
    <source>
        <dbReference type="SMART" id="SM00657"/>
    </source>
</evidence>
<dbReference type="PANTHER" id="PTHR15561:SF0">
    <property type="entry name" value="DNA-DIRECTED RNA POLYMERASE III SUBUNIT RPC9"/>
    <property type="match status" value="1"/>
</dbReference>
<dbReference type="InterPro" id="IPR005574">
    <property type="entry name" value="Rpb4/RPC9"/>
</dbReference>
<dbReference type="InterPro" id="IPR038324">
    <property type="entry name" value="Rpb4/RPC9_sf"/>
</dbReference>
<organism evidence="11">
    <name type="scientific">Lepeophtheirus salmonis</name>
    <name type="common">Salmon louse</name>
    <name type="synonym">Caligus salmonis</name>
    <dbReference type="NCBI Taxonomy" id="72036"/>
    <lineage>
        <taxon>Eukaryota</taxon>
        <taxon>Metazoa</taxon>
        <taxon>Ecdysozoa</taxon>
        <taxon>Arthropoda</taxon>
        <taxon>Crustacea</taxon>
        <taxon>Multicrustacea</taxon>
        <taxon>Hexanauplia</taxon>
        <taxon>Copepoda</taxon>
        <taxon>Siphonostomatoida</taxon>
        <taxon>Caligidae</taxon>
        <taxon>Lepeophtheirus</taxon>
    </lineage>
</organism>
<dbReference type="PANTHER" id="PTHR15561">
    <property type="entry name" value="CALCITONIN GENE-RELATED PEPTIDE-RECEPTOR COMPONENT PROTEIN"/>
    <property type="match status" value="1"/>
</dbReference>
<dbReference type="InterPro" id="IPR010997">
    <property type="entry name" value="HRDC-like_sf"/>
</dbReference>
<dbReference type="InterPro" id="IPR038846">
    <property type="entry name" value="RPC9"/>
</dbReference>
<evidence type="ECO:0000256" key="8">
    <source>
        <dbReference type="ARBA" id="ARBA00044007"/>
    </source>
</evidence>
<feature type="domain" description="RNA polymerase Rpb4/RPC9 core" evidence="10">
    <location>
        <begin position="1"/>
        <end position="108"/>
    </location>
</feature>
<keyword evidence="5" id="KW-0804">Transcription</keyword>
<dbReference type="SMART" id="SM00657">
    <property type="entry name" value="RPOL4c"/>
    <property type="match status" value="1"/>
</dbReference>
<comment type="subunit">
    <text evidence="8">Component of the RNA polymerase III complex consisting of 17 subunits: a ten-subunit horseshoe-shaped catalytic core composed of POLR3A/RPC1, POLR3B/RPC2, POLR1C/RPAC1, POLR1D/RPAC2, POLR3K/RPC10, POLR2E/RPABC1, POLR2F/RPABC2, POLR2H/RPABC3, POLR2K/RPABC4 and POLR2L/RPABC5; a mobile stalk composed of two subunits POLR3H/RPC8 and CRCP/RPC9, protruding from the core and functioning primarily in transcription initiation; and additional subunits homologous to general transcription factors of the RNA polymerase II machinery, POLR3C/RPC3-POLR3F/RPC6-POLR3G/RPC7 heterotrimer required for transcription initiation and POLR3D/RPC4-POLR3E/RPC5 heterodimer involved in both transcription initiation and termination.</text>
</comment>
<keyword evidence="4" id="KW-0240">DNA-directed RNA polymerase</keyword>
<evidence type="ECO:0000256" key="6">
    <source>
        <dbReference type="ARBA" id="ARBA00023242"/>
    </source>
</evidence>
<dbReference type="GO" id="GO:0006384">
    <property type="term" value="P:transcription initiation at RNA polymerase III promoter"/>
    <property type="evidence" value="ECO:0007669"/>
    <property type="project" value="InterPro"/>
</dbReference>
<dbReference type="SUPFAM" id="SSF47819">
    <property type="entry name" value="HRDC-like"/>
    <property type="match status" value="1"/>
</dbReference>
<dbReference type="Gene3D" id="1.20.1250.40">
    <property type="match status" value="1"/>
</dbReference>
<dbReference type="AlphaFoldDB" id="A0A0K2U3B6"/>
<comment type="function">
    <text evidence="7">Accessory protein for the calcitonin gene-related peptide (CGRP) receptor. It modulates CGRP responsiveness in a variety of tissues.</text>
</comment>
<evidence type="ECO:0000256" key="1">
    <source>
        <dbReference type="ARBA" id="ARBA00004123"/>
    </source>
</evidence>
<dbReference type="GO" id="GO:0005666">
    <property type="term" value="C:RNA polymerase III complex"/>
    <property type="evidence" value="ECO:0007669"/>
    <property type="project" value="InterPro"/>
</dbReference>
<accession>A0A0K2U3B6</accession>
<name>A0A0K2U3B6_LEPSM</name>
<dbReference type="InterPro" id="IPR006590">
    <property type="entry name" value="RNA_pol_Rpb4/RPC9_core"/>
</dbReference>
<gene>
    <name evidence="11" type="primary">Dere\GG10182</name>
</gene>
<dbReference type="EMBL" id="HACA01015194">
    <property type="protein sequence ID" value="CDW32555.1"/>
    <property type="molecule type" value="Transcribed_RNA"/>
</dbReference>
<comment type="subcellular location">
    <subcellularLocation>
        <location evidence="1">Nucleus</location>
    </subcellularLocation>
</comment>
<evidence type="ECO:0000256" key="7">
    <source>
        <dbReference type="ARBA" id="ARBA00043924"/>
    </source>
</evidence>
<keyword evidence="6" id="KW-0539">Nucleus</keyword>
<evidence type="ECO:0000256" key="9">
    <source>
        <dbReference type="ARBA" id="ARBA00045808"/>
    </source>
</evidence>
<comment type="similarity">
    <text evidence="2">Belongs to the eukaryotic RPC9 RNA polymerase subunit family.</text>
</comment>
<evidence type="ECO:0000256" key="3">
    <source>
        <dbReference type="ARBA" id="ARBA00016672"/>
    </source>
</evidence>
<evidence type="ECO:0000256" key="4">
    <source>
        <dbReference type="ARBA" id="ARBA00022478"/>
    </source>
</evidence>
<dbReference type="Pfam" id="PF03874">
    <property type="entry name" value="RNA_pol_Rpb4"/>
    <property type="match status" value="1"/>
</dbReference>
<protein>
    <recommendedName>
        <fullName evidence="3">DNA-directed RNA polymerase III subunit RPC9</fullName>
    </recommendedName>
</protein>
<dbReference type="GO" id="GO:0000166">
    <property type="term" value="F:nucleotide binding"/>
    <property type="evidence" value="ECO:0007669"/>
    <property type="project" value="InterPro"/>
</dbReference>
<reference evidence="11" key="1">
    <citation type="submission" date="2014-05" db="EMBL/GenBank/DDBJ databases">
        <authorList>
            <person name="Chronopoulou M."/>
        </authorList>
    </citation>
    <scope>NUCLEOTIDE SEQUENCE</scope>
    <source>
        <tissue evidence="11">Whole organism</tissue>
    </source>
</reference>
<evidence type="ECO:0000313" key="11">
    <source>
        <dbReference type="EMBL" id="CDW32555.1"/>
    </source>
</evidence>
<evidence type="ECO:0000256" key="2">
    <source>
        <dbReference type="ARBA" id="ARBA00006898"/>
    </source>
</evidence>
<proteinExistence type="inferred from homology"/>